<protein>
    <submittedName>
        <fullName evidence="3">Protein phosphatase 2C domain-containing protein</fullName>
    </submittedName>
</protein>
<dbReference type="Proteomes" id="UP001592531">
    <property type="component" value="Unassembled WGS sequence"/>
</dbReference>
<dbReference type="InterPro" id="IPR036457">
    <property type="entry name" value="PPM-type-like_dom_sf"/>
</dbReference>
<dbReference type="Pfam" id="PF13672">
    <property type="entry name" value="PP2C_2"/>
    <property type="match status" value="1"/>
</dbReference>
<feature type="region of interest" description="Disordered" evidence="1">
    <location>
        <begin position="493"/>
        <end position="529"/>
    </location>
</feature>
<dbReference type="PROSITE" id="PS51746">
    <property type="entry name" value="PPM_2"/>
    <property type="match status" value="1"/>
</dbReference>
<organism evidence="3 4">
    <name type="scientific">Streptacidiphilus cavernicola</name>
    <dbReference type="NCBI Taxonomy" id="3342716"/>
    <lineage>
        <taxon>Bacteria</taxon>
        <taxon>Bacillati</taxon>
        <taxon>Actinomycetota</taxon>
        <taxon>Actinomycetes</taxon>
        <taxon>Kitasatosporales</taxon>
        <taxon>Streptomycetaceae</taxon>
        <taxon>Streptacidiphilus</taxon>
    </lineage>
</organism>
<dbReference type="EMBL" id="JBHFAB010000004">
    <property type="protein sequence ID" value="MFC1416567.1"/>
    <property type="molecule type" value="Genomic_DNA"/>
</dbReference>
<feature type="compositionally biased region" description="Polar residues" evidence="1">
    <location>
        <begin position="506"/>
        <end position="515"/>
    </location>
</feature>
<evidence type="ECO:0000313" key="4">
    <source>
        <dbReference type="Proteomes" id="UP001592531"/>
    </source>
</evidence>
<dbReference type="SMART" id="SM00332">
    <property type="entry name" value="PP2Cc"/>
    <property type="match status" value="1"/>
</dbReference>
<feature type="compositionally biased region" description="Pro residues" evidence="1">
    <location>
        <begin position="104"/>
        <end position="114"/>
    </location>
</feature>
<comment type="caution">
    <text evidence="3">The sequence shown here is derived from an EMBL/GenBank/DDBJ whole genome shotgun (WGS) entry which is preliminary data.</text>
</comment>
<feature type="compositionally biased region" description="Pro residues" evidence="1">
    <location>
        <begin position="123"/>
        <end position="141"/>
    </location>
</feature>
<dbReference type="RefSeq" id="WP_380533888.1">
    <property type="nucleotide sequence ID" value="NZ_JBHFAB010000004.1"/>
</dbReference>
<dbReference type="SUPFAM" id="SSF81606">
    <property type="entry name" value="PP2C-like"/>
    <property type="match status" value="1"/>
</dbReference>
<evidence type="ECO:0000313" key="3">
    <source>
        <dbReference type="EMBL" id="MFC1416567.1"/>
    </source>
</evidence>
<feature type="compositionally biased region" description="Low complexity" evidence="1">
    <location>
        <begin position="62"/>
        <end position="103"/>
    </location>
</feature>
<dbReference type="InterPro" id="IPR001932">
    <property type="entry name" value="PPM-type_phosphatase-like_dom"/>
</dbReference>
<gene>
    <name evidence="3" type="ORF">ACEZDE_07925</name>
</gene>
<feature type="domain" description="PPM-type phosphatase" evidence="2">
    <location>
        <begin position="227"/>
        <end position="489"/>
    </location>
</feature>
<sequence>MTLSCPNCAQPVADTDRFCEGCGTALRSAGGAAVPTGTTFGGAGAAAAPAPVPTADTAFGGAGAAAQAPGPTAGTAAPTGTASGAAGSATPVSSVGVGALGAIPPRPVSPPPGVADPRSGTPAPTPPPAAAPATPAAPAPLPAAQATSGSTGDFVLAAPTGVLVSEPEPQPGTDDEDHAPTEPNPVITPGAGPHCVGCKAQRIDADGYCEACGRAQPRPRDHQERALAGVTGVSDRGHRHHRNEDAFAVAATSRPSGASGAPGAPGAPAVVAVVCDGVSSATRPDEASQAAADTASEYLLESLESGADPGAAMHDAIMAAAKRVEDLAAEGPQEPSRNSPACTIVSAVAVGDEVTVGWVGDSRGYWFPDDRSGARRLTVDDSWAARMVEAGLMGEAEAYADPRAHAITGWLGADAIEVEPHTLRFTPPAPGVVLICTDGLWNYWESAADLAAVVPADARTRPLEAARELVRLACERGGHDNITVAVLPCLPPPPAPPAEHPATAASSVPSYTPTELSLPVVGAGEKRES</sequence>
<keyword evidence="4" id="KW-1185">Reference proteome</keyword>
<proteinExistence type="predicted"/>
<name>A0ABV6VS81_9ACTN</name>
<accession>A0ABV6VS81</accession>
<reference evidence="3 4" key="1">
    <citation type="submission" date="2024-09" db="EMBL/GenBank/DDBJ databases">
        <authorList>
            <person name="Lee S.D."/>
        </authorList>
    </citation>
    <scope>NUCLEOTIDE SEQUENCE [LARGE SCALE GENOMIC DNA]</scope>
    <source>
        <strain evidence="3 4">N8-3</strain>
    </source>
</reference>
<dbReference type="SMART" id="SM00331">
    <property type="entry name" value="PP2C_SIG"/>
    <property type="match status" value="1"/>
</dbReference>
<feature type="region of interest" description="Disordered" evidence="1">
    <location>
        <begin position="62"/>
        <end position="189"/>
    </location>
</feature>
<dbReference type="InterPro" id="IPR026870">
    <property type="entry name" value="Zinc_ribbon_dom"/>
</dbReference>
<dbReference type="Gene3D" id="3.60.40.10">
    <property type="entry name" value="PPM-type phosphatase domain"/>
    <property type="match status" value="1"/>
</dbReference>
<dbReference type="Pfam" id="PF13240">
    <property type="entry name" value="Zn_Ribbon_1"/>
    <property type="match status" value="1"/>
</dbReference>
<dbReference type="CDD" id="cd00143">
    <property type="entry name" value="PP2Cc"/>
    <property type="match status" value="1"/>
</dbReference>
<evidence type="ECO:0000256" key="1">
    <source>
        <dbReference type="SAM" id="MobiDB-lite"/>
    </source>
</evidence>
<evidence type="ECO:0000259" key="2">
    <source>
        <dbReference type="PROSITE" id="PS51746"/>
    </source>
</evidence>